<gene>
    <name evidence="2" type="ORF">C2G38_2299307</name>
</gene>
<dbReference type="EMBL" id="QKWP01003503">
    <property type="protein sequence ID" value="RIB00886.1"/>
    <property type="molecule type" value="Genomic_DNA"/>
</dbReference>
<evidence type="ECO:0000256" key="1">
    <source>
        <dbReference type="SAM" id="MobiDB-lite"/>
    </source>
</evidence>
<feature type="compositionally biased region" description="Basic and acidic residues" evidence="1">
    <location>
        <begin position="100"/>
        <end position="112"/>
    </location>
</feature>
<feature type="compositionally biased region" description="Polar residues" evidence="1">
    <location>
        <begin position="88"/>
        <end position="99"/>
    </location>
</feature>
<organism evidence="2 3">
    <name type="scientific">Gigaspora rosea</name>
    <dbReference type="NCBI Taxonomy" id="44941"/>
    <lineage>
        <taxon>Eukaryota</taxon>
        <taxon>Fungi</taxon>
        <taxon>Fungi incertae sedis</taxon>
        <taxon>Mucoromycota</taxon>
        <taxon>Glomeromycotina</taxon>
        <taxon>Glomeromycetes</taxon>
        <taxon>Diversisporales</taxon>
        <taxon>Gigasporaceae</taxon>
        <taxon>Gigaspora</taxon>
    </lineage>
</organism>
<reference evidence="2 3" key="1">
    <citation type="submission" date="2018-06" db="EMBL/GenBank/DDBJ databases">
        <title>Comparative genomics reveals the genomic features of Rhizophagus irregularis, R. cerebriforme, R. diaphanum and Gigaspora rosea, and their symbiotic lifestyle signature.</title>
        <authorList>
            <person name="Morin E."/>
            <person name="San Clemente H."/>
            <person name="Chen E.C.H."/>
            <person name="De La Providencia I."/>
            <person name="Hainaut M."/>
            <person name="Kuo A."/>
            <person name="Kohler A."/>
            <person name="Murat C."/>
            <person name="Tang N."/>
            <person name="Roy S."/>
            <person name="Loubradou J."/>
            <person name="Henrissat B."/>
            <person name="Grigoriev I.V."/>
            <person name="Corradi N."/>
            <person name="Roux C."/>
            <person name="Martin F.M."/>
        </authorList>
    </citation>
    <scope>NUCLEOTIDE SEQUENCE [LARGE SCALE GENOMIC DNA]</scope>
    <source>
        <strain evidence="2 3">DAOM 194757</strain>
    </source>
</reference>
<dbReference type="AlphaFoldDB" id="A0A397U1E6"/>
<comment type="caution">
    <text evidence="2">The sequence shown here is derived from an EMBL/GenBank/DDBJ whole genome shotgun (WGS) entry which is preliminary data.</text>
</comment>
<keyword evidence="3" id="KW-1185">Reference proteome</keyword>
<dbReference type="InterPro" id="IPR011990">
    <property type="entry name" value="TPR-like_helical_dom_sf"/>
</dbReference>
<sequence length="225" mass="25559">MEASLDEVTKMDEMMIGLLKTLMRDRMNSGKDLRETSSDGRAKIYSKFERKIEQIGKSTSEGGEDYKDRDVAQIGKAVIDKKRIDGSNGMNVRNSSASSDEMRQKSNEKIRNPPELNNDISMKVQSNNGLSGNEDLEKDEFEAFVYYQESADISNADEASIVGRCHRKGIDDEKDKHKVSICHQKCVDERRANGTYSVNYCYYEVKAEENRHTGISDLKGQNNYK</sequence>
<evidence type="ECO:0000313" key="3">
    <source>
        <dbReference type="Proteomes" id="UP000266673"/>
    </source>
</evidence>
<proteinExistence type="predicted"/>
<protein>
    <submittedName>
        <fullName evidence="2">Uncharacterized protein</fullName>
    </submittedName>
</protein>
<accession>A0A397U1E6</accession>
<name>A0A397U1E6_9GLOM</name>
<dbReference type="SUPFAM" id="SSF81901">
    <property type="entry name" value="HCP-like"/>
    <property type="match status" value="1"/>
</dbReference>
<dbReference type="Proteomes" id="UP000266673">
    <property type="component" value="Unassembled WGS sequence"/>
</dbReference>
<feature type="region of interest" description="Disordered" evidence="1">
    <location>
        <begin position="85"/>
        <end position="133"/>
    </location>
</feature>
<dbReference type="OrthoDB" id="272077at2759"/>
<dbReference type="Gene3D" id="1.25.40.10">
    <property type="entry name" value="Tetratricopeptide repeat domain"/>
    <property type="match status" value="1"/>
</dbReference>
<feature type="compositionally biased region" description="Polar residues" evidence="1">
    <location>
        <begin position="118"/>
        <end position="131"/>
    </location>
</feature>
<evidence type="ECO:0000313" key="2">
    <source>
        <dbReference type="EMBL" id="RIB00886.1"/>
    </source>
</evidence>